<feature type="transmembrane region" description="Helical" evidence="8">
    <location>
        <begin position="526"/>
        <end position="555"/>
    </location>
</feature>
<keyword evidence="4 8" id="KW-0812">Transmembrane</keyword>
<dbReference type="InterPro" id="IPR013657">
    <property type="entry name" value="SCL35B1-4/HUT1"/>
</dbReference>
<gene>
    <name evidence="9" type="ORF">WR25_15136</name>
</gene>
<keyword evidence="10" id="KW-1185">Reference proteome</keyword>
<name>A0A2A2K411_9BILA</name>
<dbReference type="GO" id="GO:0000139">
    <property type="term" value="C:Golgi membrane"/>
    <property type="evidence" value="ECO:0007669"/>
    <property type="project" value="TreeGrafter"/>
</dbReference>
<dbReference type="GO" id="GO:0005789">
    <property type="term" value="C:endoplasmic reticulum membrane"/>
    <property type="evidence" value="ECO:0007669"/>
    <property type="project" value="TreeGrafter"/>
</dbReference>
<reference evidence="9 10" key="1">
    <citation type="journal article" date="2017" name="Curr. Biol.">
        <title>Genome architecture and evolution of a unichromosomal asexual nematode.</title>
        <authorList>
            <person name="Fradin H."/>
            <person name="Zegar C."/>
            <person name="Gutwein M."/>
            <person name="Lucas J."/>
            <person name="Kovtun M."/>
            <person name="Corcoran D."/>
            <person name="Baugh L.R."/>
            <person name="Kiontke K."/>
            <person name="Gunsalus K."/>
            <person name="Fitch D.H."/>
            <person name="Piano F."/>
        </authorList>
    </citation>
    <scope>NUCLEOTIDE SEQUENCE [LARGE SCALE GENOMIC DNA]</scope>
    <source>
        <strain evidence="9">PF1309</strain>
    </source>
</reference>
<comment type="caution">
    <text evidence="9">The sequence shown here is derived from an EMBL/GenBank/DDBJ whole genome shotgun (WGS) entry which is preliminary data.</text>
</comment>
<feature type="transmembrane region" description="Helical" evidence="8">
    <location>
        <begin position="190"/>
        <end position="211"/>
    </location>
</feature>
<feature type="transmembrane region" description="Helical" evidence="8">
    <location>
        <begin position="284"/>
        <end position="302"/>
    </location>
</feature>
<proteinExistence type="inferred from homology"/>
<dbReference type="Proteomes" id="UP000218231">
    <property type="component" value="Unassembled WGS sequence"/>
</dbReference>
<dbReference type="PANTHER" id="PTHR10778">
    <property type="entry name" value="SOLUTE CARRIER FAMILY 35 MEMBER B"/>
    <property type="match status" value="1"/>
</dbReference>
<dbReference type="GO" id="GO:0046964">
    <property type="term" value="F:3'-phosphoadenosine 5'-phosphosulfate transmembrane transporter activity"/>
    <property type="evidence" value="ECO:0007669"/>
    <property type="project" value="TreeGrafter"/>
</dbReference>
<sequence length="752" mass="85751">MPLRPDWQFNAANPPGSTRIGTKLAAEAKSPMFQIPFPETANWVWAYWMAAREMSPDELPWPLRLFLILLGYATVVAPAIILIYYVRKNNGTGIFESSKWWARWARAFAMGQSEYQLLDATGQKKEREEKIEGLPQRRQFLADLVLLAFFFSGIQTTLVLMGFLQERIITLGYPSIIEQEKEDRFGDAQFLIFCNRIVALVICCFVLSLNWSRQPPHVPPLYVHSYTSFSNTMSSWCQYEALKYVSFPTQKYSCFEYGCGMLIAVGASMFLLSSGANAFPGDTATSFSGMILMVGYLLFDAFTLNWQKALFDTRPKVSKYQMMLGVNVFSAILCAGSLIEQGTLWSSIKFAVTHRNFSRDVFLLSLSGATGQLFIYSTIEKFGPIVFAVIMTIRQMLSIVLSSFYYSHPMTGWALVNSILTVAINALLTYVVYLYSGPEIGTYKYLMMVYSTYGVAYGLCYIIVEPGLFCWGNSLGMFAMSFLRNSSMLAQSVSCLIPGTYSGLIYLLMVHFIYRYSVLARRDLMIWFAFPHAWVWIITFFVYTANFWAVIYVGYHTSEVHYDYVKDFFRQTYNINVYSVKVMIHRYYEESPEGISLNYYDIFAVVNIAFLDQIVLIAIAFIFPKLVRALRSLDILMSKRTRSLQIQFFRSLALQTFIPVITGFVPVGFFYFCPIFGITLGIYSNIFVVLLSFHMLLNGITFLIVVSDYRKGISKLAMKIVGMEVTEVEHLNNISMMILGARNNSKNLIGVI</sequence>
<feature type="transmembrane region" description="Helical" evidence="8">
    <location>
        <begin position="140"/>
        <end position="164"/>
    </location>
</feature>
<feature type="transmembrane region" description="Helical" evidence="8">
    <location>
        <begin position="386"/>
        <end position="406"/>
    </location>
</feature>
<dbReference type="EMBL" id="LIAE01009702">
    <property type="protein sequence ID" value="PAV68717.1"/>
    <property type="molecule type" value="Genomic_DNA"/>
</dbReference>
<feature type="transmembrane region" description="Helical" evidence="8">
    <location>
        <begin position="648"/>
        <end position="670"/>
    </location>
</feature>
<feature type="transmembrane region" description="Helical" evidence="8">
    <location>
        <begin position="602"/>
        <end position="627"/>
    </location>
</feature>
<comment type="subcellular location">
    <subcellularLocation>
        <location evidence="1">Membrane</location>
        <topology evidence="1">Multi-pass membrane protein</topology>
    </subcellularLocation>
</comment>
<feature type="transmembrane region" description="Helical" evidence="8">
    <location>
        <begin position="65"/>
        <end position="86"/>
    </location>
</feature>
<evidence type="ECO:0000256" key="7">
    <source>
        <dbReference type="ARBA" id="ARBA00039668"/>
    </source>
</evidence>
<organism evidence="9 10">
    <name type="scientific">Diploscapter pachys</name>
    <dbReference type="NCBI Taxonomy" id="2018661"/>
    <lineage>
        <taxon>Eukaryota</taxon>
        <taxon>Metazoa</taxon>
        <taxon>Ecdysozoa</taxon>
        <taxon>Nematoda</taxon>
        <taxon>Chromadorea</taxon>
        <taxon>Rhabditida</taxon>
        <taxon>Rhabditina</taxon>
        <taxon>Rhabditomorpha</taxon>
        <taxon>Rhabditoidea</taxon>
        <taxon>Rhabditidae</taxon>
        <taxon>Diploscapter</taxon>
    </lineage>
</organism>
<dbReference type="STRING" id="2018661.A0A2A2K411"/>
<dbReference type="InterPro" id="IPR019428">
    <property type="entry name" value="7TM_GPCR_serpentine_rcpt_Str"/>
</dbReference>
<evidence type="ECO:0000256" key="6">
    <source>
        <dbReference type="ARBA" id="ARBA00023136"/>
    </source>
</evidence>
<feature type="transmembrane region" description="Helical" evidence="8">
    <location>
        <begin position="489"/>
        <end position="514"/>
    </location>
</feature>
<dbReference type="PANTHER" id="PTHR10778:SF13">
    <property type="entry name" value="ADENOSINE 3'-PHOSPHO 5'-PHOSPHOSULFATE TRANSPORTER 1"/>
    <property type="match status" value="1"/>
</dbReference>
<evidence type="ECO:0000313" key="9">
    <source>
        <dbReference type="EMBL" id="PAV68717.1"/>
    </source>
</evidence>
<evidence type="ECO:0000256" key="4">
    <source>
        <dbReference type="ARBA" id="ARBA00022692"/>
    </source>
</evidence>
<feature type="transmembrane region" description="Helical" evidence="8">
    <location>
        <begin position="322"/>
        <end position="341"/>
    </location>
</feature>
<dbReference type="OrthoDB" id="10035043at2759"/>
<evidence type="ECO:0000256" key="3">
    <source>
        <dbReference type="ARBA" id="ARBA00022448"/>
    </source>
</evidence>
<feature type="transmembrane region" description="Helical" evidence="8">
    <location>
        <begin position="447"/>
        <end position="469"/>
    </location>
</feature>
<keyword evidence="6 8" id="KW-0472">Membrane</keyword>
<accession>A0A2A2K411</accession>
<keyword evidence="3" id="KW-0813">Transport</keyword>
<dbReference type="AlphaFoldDB" id="A0A2A2K411"/>
<evidence type="ECO:0000256" key="5">
    <source>
        <dbReference type="ARBA" id="ARBA00022989"/>
    </source>
</evidence>
<feature type="transmembrane region" description="Helical" evidence="8">
    <location>
        <begin position="682"/>
        <end position="706"/>
    </location>
</feature>
<evidence type="ECO:0000256" key="2">
    <source>
        <dbReference type="ARBA" id="ARBA00010694"/>
    </source>
</evidence>
<feature type="transmembrane region" description="Helical" evidence="8">
    <location>
        <begin position="254"/>
        <end position="272"/>
    </location>
</feature>
<protein>
    <recommendedName>
        <fullName evidence="7">Adenosine 3'-phospho 5'-phosphosulfate transporter 1</fullName>
    </recommendedName>
</protein>
<comment type="similarity">
    <text evidence="2">Belongs to the nucleotide-sugar transporter family. SLC35B subfamily.</text>
</comment>
<evidence type="ECO:0000256" key="8">
    <source>
        <dbReference type="SAM" id="Phobius"/>
    </source>
</evidence>
<dbReference type="Pfam" id="PF10326">
    <property type="entry name" value="7TM_GPCR_Str"/>
    <property type="match status" value="1"/>
</dbReference>
<keyword evidence="5 8" id="KW-1133">Transmembrane helix</keyword>
<evidence type="ECO:0000313" key="10">
    <source>
        <dbReference type="Proteomes" id="UP000218231"/>
    </source>
</evidence>
<feature type="transmembrane region" description="Helical" evidence="8">
    <location>
        <begin position="412"/>
        <end position="435"/>
    </location>
</feature>
<evidence type="ECO:0000256" key="1">
    <source>
        <dbReference type="ARBA" id="ARBA00004141"/>
    </source>
</evidence>